<evidence type="ECO:0000256" key="3">
    <source>
        <dbReference type="ARBA" id="ARBA00022692"/>
    </source>
</evidence>
<feature type="transmembrane region" description="Helical" evidence="6">
    <location>
        <begin position="70"/>
        <end position="89"/>
    </location>
</feature>
<dbReference type="EMBL" id="PIQH01000009">
    <property type="protein sequence ID" value="RUO78896.1"/>
    <property type="molecule type" value="Genomic_DNA"/>
</dbReference>
<dbReference type="RefSeq" id="WP_126842466.1">
    <property type="nucleotide sequence ID" value="NZ_PIQH01000009.1"/>
</dbReference>
<dbReference type="Proteomes" id="UP000287996">
    <property type="component" value="Unassembled WGS sequence"/>
</dbReference>
<gene>
    <name evidence="7" type="ORF">CWI84_10100</name>
</gene>
<organism evidence="7 8">
    <name type="scientific">Idiomarina tyrosinivorans</name>
    <dbReference type="NCBI Taxonomy" id="1445662"/>
    <lineage>
        <taxon>Bacteria</taxon>
        <taxon>Pseudomonadati</taxon>
        <taxon>Pseudomonadota</taxon>
        <taxon>Gammaproteobacteria</taxon>
        <taxon>Alteromonadales</taxon>
        <taxon>Idiomarinaceae</taxon>
        <taxon>Idiomarina</taxon>
    </lineage>
</organism>
<feature type="transmembrane region" description="Helical" evidence="6">
    <location>
        <begin position="163"/>
        <end position="187"/>
    </location>
</feature>
<comment type="subcellular location">
    <subcellularLocation>
        <location evidence="6">Cell membrane</location>
        <topology evidence="6">Multi-pass membrane protein</topology>
    </subcellularLocation>
    <subcellularLocation>
        <location evidence="1">Membrane</location>
        <topology evidence="1">Multi-pass membrane protein</topology>
    </subcellularLocation>
</comment>
<keyword evidence="5 6" id="KW-0472">Membrane</keyword>
<dbReference type="PANTHER" id="PTHR43701:SF2">
    <property type="entry name" value="MEMBRANE TRANSPORTER PROTEIN YJNA-RELATED"/>
    <property type="match status" value="1"/>
</dbReference>
<protein>
    <recommendedName>
        <fullName evidence="6">Probable membrane transporter protein</fullName>
    </recommendedName>
</protein>
<proteinExistence type="inferred from homology"/>
<dbReference type="InterPro" id="IPR002781">
    <property type="entry name" value="TM_pro_TauE-like"/>
</dbReference>
<keyword evidence="8" id="KW-1185">Reference proteome</keyword>
<feature type="transmembrane region" description="Helical" evidence="6">
    <location>
        <begin position="125"/>
        <end position="151"/>
    </location>
</feature>
<evidence type="ECO:0000256" key="2">
    <source>
        <dbReference type="ARBA" id="ARBA00009142"/>
    </source>
</evidence>
<dbReference type="AlphaFoldDB" id="A0A432ZLP2"/>
<keyword evidence="3 6" id="KW-0812">Transmembrane</keyword>
<evidence type="ECO:0000313" key="8">
    <source>
        <dbReference type="Proteomes" id="UP000287996"/>
    </source>
</evidence>
<feature type="transmembrane region" description="Helical" evidence="6">
    <location>
        <begin position="95"/>
        <end position="113"/>
    </location>
</feature>
<evidence type="ECO:0000313" key="7">
    <source>
        <dbReference type="EMBL" id="RUO78896.1"/>
    </source>
</evidence>
<keyword evidence="6" id="KW-1003">Cell membrane</keyword>
<keyword evidence="4 6" id="KW-1133">Transmembrane helix</keyword>
<dbReference type="GO" id="GO:0005886">
    <property type="term" value="C:plasma membrane"/>
    <property type="evidence" value="ECO:0007669"/>
    <property type="project" value="UniProtKB-SubCell"/>
</dbReference>
<comment type="similarity">
    <text evidence="2 6">Belongs to the 4-toluene sulfonate uptake permease (TSUP) (TC 2.A.102) family.</text>
</comment>
<accession>A0A432ZLP2</accession>
<comment type="caution">
    <text evidence="7">The sequence shown here is derived from an EMBL/GenBank/DDBJ whole genome shotgun (WGS) entry which is preliminary data.</text>
</comment>
<feature type="transmembrane region" description="Helical" evidence="6">
    <location>
        <begin position="196"/>
        <end position="214"/>
    </location>
</feature>
<feature type="transmembrane region" description="Helical" evidence="6">
    <location>
        <begin position="226"/>
        <end position="244"/>
    </location>
</feature>
<dbReference type="OrthoDB" id="8559161at2"/>
<evidence type="ECO:0000256" key="1">
    <source>
        <dbReference type="ARBA" id="ARBA00004141"/>
    </source>
</evidence>
<reference evidence="7 8" key="1">
    <citation type="journal article" date="2011" name="Front. Microbiol.">
        <title>Genomic signatures of strain selection and enhancement in Bacillus atrophaeus var. globigii, a historical biowarfare simulant.</title>
        <authorList>
            <person name="Gibbons H.S."/>
            <person name="Broomall S.M."/>
            <person name="McNew L.A."/>
            <person name="Daligault H."/>
            <person name="Chapman C."/>
            <person name="Bruce D."/>
            <person name="Karavis M."/>
            <person name="Krepps M."/>
            <person name="McGregor P.A."/>
            <person name="Hong C."/>
            <person name="Park K.H."/>
            <person name="Akmal A."/>
            <person name="Feldman A."/>
            <person name="Lin J.S."/>
            <person name="Chang W.E."/>
            <person name="Higgs B.W."/>
            <person name="Demirev P."/>
            <person name="Lindquist J."/>
            <person name="Liem A."/>
            <person name="Fochler E."/>
            <person name="Read T.D."/>
            <person name="Tapia R."/>
            <person name="Johnson S."/>
            <person name="Bishop-Lilly K.A."/>
            <person name="Detter C."/>
            <person name="Han C."/>
            <person name="Sozhamannan S."/>
            <person name="Rosenzweig C.N."/>
            <person name="Skowronski E.W."/>
        </authorList>
    </citation>
    <scope>NUCLEOTIDE SEQUENCE [LARGE SCALE GENOMIC DNA]</scope>
    <source>
        <strain evidence="7 8">CC-PW-9</strain>
    </source>
</reference>
<evidence type="ECO:0000256" key="6">
    <source>
        <dbReference type="RuleBase" id="RU363041"/>
    </source>
</evidence>
<dbReference type="PANTHER" id="PTHR43701">
    <property type="entry name" value="MEMBRANE TRANSPORTER PROTEIN MJ0441-RELATED"/>
    <property type="match status" value="1"/>
</dbReference>
<feature type="transmembrane region" description="Helical" evidence="6">
    <location>
        <begin position="36"/>
        <end position="58"/>
    </location>
</feature>
<dbReference type="Pfam" id="PF01925">
    <property type="entry name" value="TauE"/>
    <property type="match status" value="1"/>
</dbReference>
<evidence type="ECO:0000256" key="4">
    <source>
        <dbReference type="ARBA" id="ARBA00022989"/>
    </source>
</evidence>
<dbReference type="InterPro" id="IPR051598">
    <property type="entry name" value="TSUP/Inactive_protease-like"/>
</dbReference>
<evidence type="ECO:0000256" key="5">
    <source>
        <dbReference type="ARBA" id="ARBA00023136"/>
    </source>
</evidence>
<name>A0A432ZLP2_9GAMM</name>
<sequence length="250" mass="26413">MWLAFLGAIVIGISLGLFGSGGSILTLPVLLYGLQVPAKLAIAASLLVVGAISVINATPRALNKTIPWRHVGLFGGSSMLGSYLGAWMGSLVSSQWQLIVFALLMFSAAFSMWKRQRADSGRRPATLLLLTSGFCVGVVTGFVGVGGGFLIVPALVTLGTLSLVQAVSASLVIITLQASVGFVQYWIQLDLTWQRLPLTALAVLIVAGALGSFVGQRLAQRLPAATLRRIFAVFLWGMAAFVIWQQLRGG</sequence>